<dbReference type="PANTHER" id="PTHR10906">
    <property type="entry name" value="SECY/SEC61-ALPHA FAMILY MEMBER"/>
    <property type="match status" value="1"/>
</dbReference>
<dbReference type="PROSITE" id="PS00755">
    <property type="entry name" value="SECY_1"/>
    <property type="match status" value="1"/>
</dbReference>
<reference evidence="12" key="1">
    <citation type="submission" date="2020-03" db="EMBL/GenBank/DDBJ databases">
        <title>Schizocladia ischiensis organellar genomes: estimating the origin of multicellularity in heterokonts and the emergence of shallow ocean ecosystems.</title>
        <authorList>
            <person name="Phillips N.E."/>
            <person name="Braun E.L."/>
            <person name="Boore J."/>
            <person name="Cheda B."/>
            <person name="Salomon M.P."/>
        </authorList>
    </citation>
    <scope>NUCLEOTIDE SEQUENCE</scope>
</reference>
<comment type="subunit">
    <text evidence="9">Component of the plastid Sec protein translocase complex, which is composed of at least SecY and SecE.</text>
</comment>
<comment type="similarity">
    <text evidence="2 9 11">Belongs to the SecY/SEC61-alpha family.</text>
</comment>
<comment type="caution">
    <text evidence="9">Lacks conserved residue(s) required for the propagation of feature annotation.</text>
</comment>
<evidence type="ECO:0000256" key="1">
    <source>
        <dbReference type="ARBA" id="ARBA00004141"/>
    </source>
</evidence>
<comment type="subcellular location">
    <subcellularLocation>
        <location evidence="1 10">Membrane</location>
        <topology evidence="1 10">Multi-pass membrane protein</topology>
    </subcellularLocation>
    <subcellularLocation>
        <location evidence="9">Plastid</location>
        <location evidence="9">Chloroplast thylakoid membrane</location>
        <topology evidence="9">Multi-pass membrane protein</topology>
    </subcellularLocation>
</comment>
<dbReference type="GO" id="GO:0009535">
    <property type="term" value="C:chloroplast thylakoid membrane"/>
    <property type="evidence" value="ECO:0007669"/>
    <property type="project" value="UniProtKB-SubCell"/>
</dbReference>
<dbReference type="Pfam" id="PF00344">
    <property type="entry name" value="SecY"/>
    <property type="match status" value="1"/>
</dbReference>
<dbReference type="InterPro" id="IPR002208">
    <property type="entry name" value="SecY/SEC61-alpha"/>
</dbReference>
<evidence type="ECO:0000256" key="4">
    <source>
        <dbReference type="ARBA" id="ARBA00022692"/>
    </source>
</evidence>
<organism evidence="12">
    <name type="scientific">Schizocladia ischiensis</name>
    <dbReference type="NCBI Taxonomy" id="196139"/>
    <lineage>
        <taxon>Eukaryota</taxon>
        <taxon>Sar</taxon>
        <taxon>Stramenopiles</taxon>
        <taxon>Ochrophyta</taxon>
        <taxon>PX clade</taxon>
        <taxon>Schizocladiophyceae</taxon>
        <taxon>Schizocladiales</taxon>
        <taxon>Schizocladiaceae</taxon>
        <taxon>Schizocladia</taxon>
    </lineage>
</organism>
<keyword evidence="3 9" id="KW-0813">Transport</keyword>
<keyword evidence="7 9" id="KW-0811">Translocation</keyword>
<evidence type="ECO:0000256" key="9">
    <source>
        <dbReference type="HAMAP-Rule" id="MF_01465"/>
    </source>
</evidence>
<name>A0A7S6U9Y3_9STRA</name>
<dbReference type="AlphaFoldDB" id="A0A7S6U9Y3"/>
<keyword evidence="12" id="KW-0934">Plastid</keyword>
<keyword evidence="6 9" id="KW-1133">Transmembrane helix</keyword>
<dbReference type="GO" id="GO:0065002">
    <property type="term" value="P:intracellular protein transmembrane transport"/>
    <property type="evidence" value="ECO:0007669"/>
    <property type="project" value="UniProtKB-UniRule"/>
</dbReference>
<dbReference type="PROSITE" id="PS00756">
    <property type="entry name" value="SECY_2"/>
    <property type="match status" value="1"/>
</dbReference>
<dbReference type="SUPFAM" id="SSF103491">
    <property type="entry name" value="Preprotein translocase SecY subunit"/>
    <property type="match status" value="1"/>
</dbReference>
<keyword evidence="4 9" id="KW-0812">Transmembrane</keyword>
<evidence type="ECO:0000256" key="8">
    <source>
        <dbReference type="ARBA" id="ARBA00023136"/>
    </source>
</evidence>
<dbReference type="EMBL" id="MT226925">
    <property type="protein sequence ID" value="QOW07551.1"/>
    <property type="molecule type" value="Genomic_DNA"/>
</dbReference>
<evidence type="ECO:0000256" key="10">
    <source>
        <dbReference type="RuleBase" id="RU003484"/>
    </source>
</evidence>
<evidence type="ECO:0000256" key="7">
    <source>
        <dbReference type="ARBA" id="ARBA00023010"/>
    </source>
</evidence>
<protein>
    <recommendedName>
        <fullName evidence="9">Protein translocase subunit SecY</fullName>
    </recommendedName>
</protein>
<feature type="transmembrane region" description="Helical" evidence="9">
    <location>
        <begin position="308"/>
        <end position="329"/>
    </location>
</feature>
<geneLocation type="chloroplast" evidence="12"/>
<dbReference type="InterPro" id="IPR023201">
    <property type="entry name" value="SecY_dom_sf"/>
</dbReference>
<keyword evidence="12" id="KW-0150">Chloroplast</keyword>
<accession>A0A7S6U9Y3</accession>
<dbReference type="GeneID" id="63377839"/>
<proteinExistence type="inferred from homology"/>
<evidence type="ECO:0000256" key="2">
    <source>
        <dbReference type="ARBA" id="ARBA00005751"/>
    </source>
</evidence>
<dbReference type="HAMAP" id="MF_01465">
    <property type="entry name" value="SecY"/>
    <property type="match status" value="1"/>
</dbReference>
<dbReference type="InterPro" id="IPR030659">
    <property type="entry name" value="SecY_CS"/>
</dbReference>
<feature type="transmembrane region" description="Helical" evidence="9">
    <location>
        <begin position="119"/>
        <end position="137"/>
    </location>
</feature>
<evidence type="ECO:0000256" key="5">
    <source>
        <dbReference type="ARBA" id="ARBA00022927"/>
    </source>
</evidence>
<feature type="transmembrane region" description="Helical" evidence="9">
    <location>
        <begin position="373"/>
        <end position="392"/>
    </location>
</feature>
<dbReference type="Gene3D" id="1.10.3370.10">
    <property type="entry name" value="SecY subunit domain"/>
    <property type="match status" value="1"/>
</dbReference>
<feature type="transmembrane region" description="Helical" evidence="9">
    <location>
        <begin position="143"/>
        <end position="165"/>
    </location>
</feature>
<evidence type="ECO:0000256" key="11">
    <source>
        <dbReference type="RuleBase" id="RU004349"/>
    </source>
</evidence>
<dbReference type="PIRSF" id="PIRSF004557">
    <property type="entry name" value="SecY"/>
    <property type="match status" value="1"/>
</dbReference>
<dbReference type="GO" id="GO:0006605">
    <property type="term" value="P:protein targeting"/>
    <property type="evidence" value="ECO:0007669"/>
    <property type="project" value="UniProtKB-UniRule"/>
</dbReference>
<feature type="transmembrane region" description="Helical" evidence="9">
    <location>
        <begin position="78"/>
        <end position="98"/>
    </location>
</feature>
<comment type="function">
    <text evidence="9">The central subunit of the protein translocation channel SecYE. Consists of two halves formed by TMs 1-5 and 6-10. These two domains form a lateral gate at the front which open onto the bilayer between TMs 2 and 7, and are clamped together by SecE at the back. The channel is closed by both a pore ring composed of hydrophobic SecY resides and a short helix (helix 2A) on the extracellular side of the membrane which forms a plug.</text>
</comment>
<keyword evidence="5 9" id="KW-0653">Protein transport</keyword>
<evidence type="ECO:0000313" key="12">
    <source>
        <dbReference type="EMBL" id="QOW07551.1"/>
    </source>
</evidence>
<evidence type="ECO:0000256" key="3">
    <source>
        <dbReference type="ARBA" id="ARBA00022448"/>
    </source>
</evidence>
<keyword evidence="8 9" id="KW-0472">Membrane</keyword>
<keyword evidence="9" id="KW-0793">Thylakoid</keyword>
<feature type="transmembrane region" description="Helical" evidence="9">
    <location>
        <begin position="16"/>
        <end position="37"/>
    </location>
</feature>
<evidence type="ECO:0000256" key="6">
    <source>
        <dbReference type="ARBA" id="ARBA00022989"/>
    </source>
</evidence>
<feature type="transmembrane region" description="Helical" evidence="9">
    <location>
        <begin position="265"/>
        <end position="287"/>
    </location>
</feature>
<dbReference type="NCBIfam" id="TIGR00967">
    <property type="entry name" value="3a0501s007"/>
    <property type="match status" value="1"/>
</dbReference>
<gene>
    <name evidence="9 12" type="primary">secY</name>
</gene>
<dbReference type="PRINTS" id="PR00303">
    <property type="entry name" value="SECYTRNLCASE"/>
</dbReference>
<dbReference type="RefSeq" id="YP_010032344.1">
    <property type="nucleotide sequence ID" value="NC_053868.1"/>
</dbReference>
<feature type="transmembrane region" description="Helical" evidence="9">
    <location>
        <begin position="206"/>
        <end position="227"/>
    </location>
</feature>
<sequence>MNLQLRKKTSSIKQRFLLTVSLLTIVRIGSFIPVPYIDHETFATLLKSNDSSTTEVAEILKVFSGGGPSSFGLLSLGILPYINASIIIQLLTTINPSLKKLQKEEGEFGRRKITDYTRYLTFFCAIFESIGTTYSFRSLIFNWNFGIAFQIVLTLTTGSMIVLWFSELITKDGLGNGSSLLICFNIVSNLPDQILELALILKGQNIFTVLLLASIFLSITICCVIINEAELEINVLSASQLLRQVNKKSLWGKSKLPLRVNQTGVMPLVFTSSVMIILSSITKVIFAELQQLKIFTFLNSIGDPLIENIGKIFFWLTYSFLVFFFTSFYSKIVLDPKDIAKNFRKNSVTIQGIPAGLETEKYLSRTLKHLTQINAIFLISTLLLLNGLDYLLPIKVSQLKGFGFTSQLILVNIIIDTIRKIFSYLSAEENLLDGERS</sequence>
<dbReference type="InterPro" id="IPR026593">
    <property type="entry name" value="SecY"/>
</dbReference>